<accession>A0AAW9QNS4</accession>
<sequence>MGLPNDFRAVEHLLDLVRKIHNAWVRDEFDDVKDLDDITVPRSSLKIACLISDNDSALIVILRIIIFFFHLRKARDLMPIYYAIPLDEIHATRRFVPQITFYWLEPEDEIEYGYRPIEGTFSFRLMGETSETITLAKLRTIATAIQREFMTGTKFVWKRGKQLYYYGEKDKGYQLQMLSRDEENVKELIRRVLAIQGHTPDWENLSIGKSGDENRKYPQTPRTIRVLGKSRKEPRKRPNVNLLFSRAVADAWAFEKPITLVQANLVDLTTLIDT</sequence>
<evidence type="ECO:0000313" key="1">
    <source>
        <dbReference type="EMBL" id="MEG3436391.1"/>
    </source>
</evidence>
<reference evidence="1 2" key="1">
    <citation type="submission" date="2024-01" db="EMBL/GenBank/DDBJ databases">
        <title>Genomic insights into the taxonomy and metabolism of the cyanobacterium Pannus brasiliensis CCIBt3594.</title>
        <authorList>
            <person name="Machado M."/>
            <person name="Botero N.B."/>
            <person name="Andreote A.P.D."/>
            <person name="Feitosa A.M.T."/>
            <person name="Popin R."/>
            <person name="Sivonen K."/>
            <person name="Fiore M.F."/>
        </authorList>
    </citation>
    <scope>NUCLEOTIDE SEQUENCE [LARGE SCALE GENOMIC DNA]</scope>
    <source>
        <strain evidence="1 2">CCIBt3594</strain>
    </source>
</reference>
<proteinExistence type="predicted"/>
<organism evidence="1 2">
    <name type="scientific">Pannus brasiliensis CCIBt3594</name>
    <dbReference type="NCBI Taxonomy" id="1427578"/>
    <lineage>
        <taxon>Bacteria</taxon>
        <taxon>Bacillati</taxon>
        <taxon>Cyanobacteriota</taxon>
        <taxon>Cyanophyceae</taxon>
        <taxon>Oscillatoriophycideae</taxon>
        <taxon>Chroococcales</taxon>
        <taxon>Microcystaceae</taxon>
        <taxon>Pannus</taxon>
    </lineage>
</organism>
<evidence type="ECO:0000313" key="2">
    <source>
        <dbReference type="Proteomes" id="UP001328733"/>
    </source>
</evidence>
<keyword evidence="2" id="KW-1185">Reference proteome</keyword>
<dbReference type="AlphaFoldDB" id="A0AAW9QNS4"/>
<gene>
    <name evidence="1" type="ORF">V0288_04600</name>
</gene>
<dbReference type="EMBL" id="JBAFSM010000006">
    <property type="protein sequence ID" value="MEG3436391.1"/>
    <property type="molecule type" value="Genomic_DNA"/>
</dbReference>
<dbReference type="RefSeq" id="WP_332863847.1">
    <property type="nucleotide sequence ID" value="NZ_JBAFSM010000006.1"/>
</dbReference>
<comment type="caution">
    <text evidence="1">The sequence shown here is derived from an EMBL/GenBank/DDBJ whole genome shotgun (WGS) entry which is preliminary data.</text>
</comment>
<protein>
    <submittedName>
        <fullName evidence="1">Uncharacterized protein</fullName>
    </submittedName>
</protein>
<name>A0AAW9QNS4_9CHRO</name>
<dbReference type="Proteomes" id="UP001328733">
    <property type="component" value="Unassembled WGS sequence"/>
</dbReference>